<dbReference type="InterPro" id="IPR016181">
    <property type="entry name" value="Acyl_CoA_acyltransferase"/>
</dbReference>
<dbReference type="SUPFAM" id="SSF55729">
    <property type="entry name" value="Acyl-CoA N-acyltransferases (Nat)"/>
    <property type="match status" value="1"/>
</dbReference>
<evidence type="ECO:0000313" key="2">
    <source>
        <dbReference type="Proteomes" id="UP000646484"/>
    </source>
</evidence>
<evidence type="ECO:0008006" key="3">
    <source>
        <dbReference type="Google" id="ProtNLM"/>
    </source>
</evidence>
<accession>A0ABR7D428</accession>
<name>A0ABR7D428_9BACT</name>
<sequence length="270" mass="32919">MAWINYNHVLVNKSIINSNLDFDEMYHLLHTENVFMAKYITDFDMRSSTEWWYVIKDDKIDLSKMKSKYRNEINKGLNNATTRKINQWEFKDEIHQLFMKVMKKRSQHKDRNLEDMFMDRFEESNESIEWWGVFLNDNNKLVAFAIVDSYEEYVDLREFFFDYDYLRYHISNSLVYALCVHYLNEKNKRFISDGERSINHPTNIQDYLIRTFGFRKAYCTLHIVYKNAIIKNIVSFLWKIRKALLFLNKFSLGKQINTLIRLETIYRSFR</sequence>
<reference evidence="1 2" key="1">
    <citation type="submission" date="2020-08" db="EMBL/GenBank/DDBJ databases">
        <title>Genome public.</title>
        <authorList>
            <person name="Liu C."/>
            <person name="Sun Q."/>
        </authorList>
    </citation>
    <scope>NUCLEOTIDE SEQUENCE [LARGE SCALE GENOMIC DNA]</scope>
    <source>
        <strain evidence="1 2">NSJ-56</strain>
    </source>
</reference>
<dbReference type="RefSeq" id="WP_141560851.1">
    <property type="nucleotide sequence ID" value="NZ_JACOOH010000007.1"/>
</dbReference>
<comment type="caution">
    <text evidence="1">The sequence shown here is derived from an EMBL/GenBank/DDBJ whole genome shotgun (WGS) entry which is preliminary data.</text>
</comment>
<gene>
    <name evidence="1" type="ORF">H8S64_16620</name>
</gene>
<protein>
    <recommendedName>
        <fullName evidence="3">GNAT family N-acetyltransferase</fullName>
    </recommendedName>
</protein>
<keyword evidence="2" id="KW-1185">Reference proteome</keyword>
<dbReference type="EMBL" id="JACOOH010000007">
    <property type="protein sequence ID" value="MBC5622718.1"/>
    <property type="molecule type" value="Genomic_DNA"/>
</dbReference>
<dbReference type="Proteomes" id="UP000646484">
    <property type="component" value="Unassembled WGS sequence"/>
</dbReference>
<evidence type="ECO:0000313" key="1">
    <source>
        <dbReference type="EMBL" id="MBC5622718.1"/>
    </source>
</evidence>
<proteinExistence type="predicted"/>
<organism evidence="1 2">
    <name type="scientific">Butyricimonas hominis</name>
    <dbReference type="NCBI Taxonomy" id="2763032"/>
    <lineage>
        <taxon>Bacteria</taxon>
        <taxon>Pseudomonadati</taxon>
        <taxon>Bacteroidota</taxon>
        <taxon>Bacteroidia</taxon>
        <taxon>Bacteroidales</taxon>
        <taxon>Odoribacteraceae</taxon>
        <taxon>Butyricimonas</taxon>
    </lineage>
</organism>